<dbReference type="RefSeq" id="XP_044371252.1">
    <property type="nucleotide sequence ID" value="XM_044515317.1"/>
</dbReference>
<feature type="region of interest" description="Disordered" evidence="1">
    <location>
        <begin position="233"/>
        <end position="255"/>
    </location>
</feature>
<dbReference type="PANTHER" id="PTHR31580:SF49">
    <property type="entry name" value="FILAMENT-LIKE PLANT PROTEIN 3"/>
    <property type="match status" value="1"/>
</dbReference>
<dbReference type="RefSeq" id="XP_044371249.1">
    <property type="nucleotide sequence ID" value="XM_044515314.1"/>
</dbReference>
<dbReference type="AlphaFoldDB" id="A0A3B6IXQ3"/>
<dbReference type="EnsemblPlants" id="TraesCS4B02G292400.1">
    <property type="protein sequence ID" value="TraesCS4B02G292400.1"/>
    <property type="gene ID" value="TraesCS4B02G292400"/>
</dbReference>
<reference evidence="2" key="2">
    <citation type="submission" date="2018-10" db="UniProtKB">
        <authorList>
            <consortium name="EnsemblPlants"/>
        </authorList>
    </citation>
    <scope>IDENTIFICATION</scope>
</reference>
<dbReference type="STRING" id="4565.A0A3B6IXQ3"/>
<evidence type="ECO:0000313" key="3">
    <source>
        <dbReference type="Proteomes" id="UP000019116"/>
    </source>
</evidence>
<dbReference type="Gramene" id="TraesMAC4B03G02372210.2">
    <property type="protein sequence ID" value="TraesMAC4B03G02372210.2"/>
    <property type="gene ID" value="TraesMAC4B03G02372210"/>
</dbReference>
<dbReference type="Gramene" id="TraesJUL4B03G02392340.1">
    <property type="protein sequence ID" value="TraesJUL4B03G02392340.1"/>
    <property type="gene ID" value="TraesJUL4B03G02392340"/>
</dbReference>
<dbReference type="Gramene" id="TraesCLE_scaffold_012537_01G000500.1">
    <property type="protein sequence ID" value="TraesCLE_scaffold_012537_01G000500.1"/>
    <property type="gene ID" value="TraesCLE_scaffold_012537_01G000500"/>
</dbReference>
<dbReference type="Gramene" id="TraesJAG4B03G02371170.3">
    <property type="protein sequence ID" value="TraesJAG4B03G02371170.3"/>
    <property type="gene ID" value="TraesJAG4B03G02371170"/>
</dbReference>
<dbReference type="RefSeq" id="XP_044371251.1">
    <property type="nucleotide sequence ID" value="XM_044515316.1"/>
</dbReference>
<evidence type="ECO:0000256" key="1">
    <source>
        <dbReference type="SAM" id="MobiDB-lite"/>
    </source>
</evidence>
<reference evidence="2" key="1">
    <citation type="submission" date="2018-08" db="EMBL/GenBank/DDBJ databases">
        <authorList>
            <person name="Rossello M."/>
        </authorList>
    </citation>
    <scope>NUCLEOTIDE SEQUENCE [LARGE SCALE GENOMIC DNA]</scope>
    <source>
        <strain evidence="2">cv. Chinese Spring</strain>
    </source>
</reference>
<dbReference type="SMR" id="A0A3B6IXQ3"/>
<dbReference type="Proteomes" id="UP000019116">
    <property type="component" value="Chromosome 4B"/>
</dbReference>
<accession>A0A3B6IXQ3</accession>
<dbReference type="Gramene" id="TraesARI4B03G02410150.3">
    <property type="protein sequence ID" value="TraesARI4B03G02410150.3"/>
    <property type="gene ID" value="TraesARI4B03G02410150"/>
</dbReference>
<dbReference type="Gramene" id="TraesCAD_scaffold_013250_01G000500.1">
    <property type="protein sequence ID" value="TraesCAD_scaffold_013250_01G000500.1"/>
    <property type="gene ID" value="TraesCAD_scaffold_013250_01G000500"/>
</dbReference>
<dbReference type="Gramene" id="TraesARI4B03G02410150.1">
    <property type="protein sequence ID" value="TraesARI4B03G02410150.1"/>
    <property type="gene ID" value="TraesARI4B03G02410150"/>
</dbReference>
<feature type="compositionally biased region" description="Pro residues" evidence="1">
    <location>
        <begin position="244"/>
        <end position="255"/>
    </location>
</feature>
<dbReference type="Gramene" id="TraesNOR4B03G02390860.2">
    <property type="protein sequence ID" value="TraesNOR4B03G02390860.2"/>
    <property type="gene ID" value="TraesNOR4B03G02390860"/>
</dbReference>
<sequence length="289" mass="31514">MAIHVAVVVVLRATGWNRRHCTPLSSLCHCRRRGQAEASVRRRRTSRISAPPLKPPDGALHCLKGLKLDFHYVGLADYYCLAQLLKKRSWDLGGMTHLDTKPISIGGSPNHSQSPVAHSRIRDDETQETEAGKSLNEKLTCANGPNDSFPQHGELPLPEVSTSVGDADMQDSVKSLSEKLSAALLTISAKEDLVKQHAKVAEDVVAGWELAEGEVSNLKRPLDASSLKNPSLGSLWLPRRRRPSSPPHPGLSPPCPPKGCCCSRRCTTGGAHRLWRSALLPARIFFVAE</sequence>
<dbReference type="OrthoDB" id="128924at2759"/>
<dbReference type="Gramene" id="TraesNOR4B03G02390860.1">
    <property type="protein sequence ID" value="TraesNOR4B03G02390860.1"/>
    <property type="gene ID" value="TraesNOR4B03G02390860"/>
</dbReference>
<dbReference type="Gramene" id="TraesLAC4B03G02326390.2">
    <property type="protein sequence ID" value="TraesLAC4B03G02326390.2"/>
    <property type="gene ID" value="TraesLAC4B03G02326390"/>
</dbReference>
<dbReference type="Gramene" id="TraesMAC4B03G02372210.3">
    <property type="protein sequence ID" value="TraesMAC4B03G02372210.3"/>
    <property type="gene ID" value="TraesMAC4B03G02372210"/>
</dbReference>
<dbReference type="Gramene" id="TraesCS4B03G0769800.1">
    <property type="protein sequence ID" value="TraesCS4B03G0769800.1.CDS"/>
    <property type="gene ID" value="TraesCS4B03G0769800"/>
</dbReference>
<dbReference type="Gramene" id="TraesCS4B02G292400.1">
    <property type="protein sequence ID" value="TraesCS4B02G292400.1"/>
    <property type="gene ID" value="TraesCS4B02G292400"/>
</dbReference>
<feature type="region of interest" description="Disordered" evidence="1">
    <location>
        <begin position="103"/>
        <end position="156"/>
    </location>
</feature>
<dbReference type="Gramene" id="TraesSTA4B03G02367710.3">
    <property type="protein sequence ID" value="TraesSTA4B03G02367710.3"/>
    <property type="gene ID" value="TraesSTA4B03G02367710"/>
</dbReference>
<dbReference type="Gramene" id="TraesMAC4B03G02372210.1">
    <property type="protein sequence ID" value="TraesMAC4B03G02372210.1"/>
    <property type="gene ID" value="TraesMAC4B03G02372210"/>
</dbReference>
<feature type="compositionally biased region" description="Polar residues" evidence="1">
    <location>
        <begin position="107"/>
        <end position="116"/>
    </location>
</feature>
<dbReference type="Gramene" id="TraesSTA4B03G02367710.2">
    <property type="protein sequence ID" value="TraesSTA4B03G02367710.2"/>
    <property type="gene ID" value="TraesSTA4B03G02367710"/>
</dbReference>
<dbReference type="Gramene" id="TraesWEE_scaffold_010442_01G000500.1">
    <property type="protein sequence ID" value="TraesWEE_scaffold_010442_01G000500.1"/>
    <property type="gene ID" value="TraesWEE_scaffold_010442_01G000500"/>
</dbReference>
<dbReference type="Gramene" id="TraesSTA4B03G02367710.1">
    <property type="protein sequence ID" value="TraesSTA4B03G02367710.1"/>
    <property type="gene ID" value="TraesSTA4B03G02367710"/>
</dbReference>
<dbReference type="RefSeq" id="XP_044371247.1">
    <property type="nucleotide sequence ID" value="XM_044515312.1"/>
</dbReference>
<dbReference type="Gramene" id="TraesNOR4B03G02390860.4">
    <property type="protein sequence ID" value="TraesNOR4B03G02390860.4"/>
    <property type="gene ID" value="TraesNOR4B03G02390860"/>
</dbReference>
<organism evidence="2">
    <name type="scientific">Triticum aestivum</name>
    <name type="common">Wheat</name>
    <dbReference type="NCBI Taxonomy" id="4565"/>
    <lineage>
        <taxon>Eukaryota</taxon>
        <taxon>Viridiplantae</taxon>
        <taxon>Streptophyta</taxon>
        <taxon>Embryophyta</taxon>
        <taxon>Tracheophyta</taxon>
        <taxon>Spermatophyta</taxon>
        <taxon>Magnoliopsida</taxon>
        <taxon>Liliopsida</taxon>
        <taxon>Poales</taxon>
        <taxon>Poaceae</taxon>
        <taxon>BOP clade</taxon>
        <taxon>Pooideae</taxon>
        <taxon>Triticodae</taxon>
        <taxon>Triticeae</taxon>
        <taxon>Triticinae</taxon>
        <taxon>Triticum</taxon>
    </lineage>
</organism>
<dbReference type="Gramene" id="TraesSTA4B03G02367710.4">
    <property type="protein sequence ID" value="TraesSTA4B03G02367710.4"/>
    <property type="gene ID" value="TraesSTA4B03G02367710"/>
</dbReference>
<dbReference type="PANTHER" id="PTHR31580">
    <property type="entry name" value="FILAMENT-LIKE PLANT PROTEIN 4"/>
    <property type="match status" value="1"/>
</dbReference>
<dbReference type="GeneID" id="123093360"/>
<proteinExistence type="predicted"/>
<keyword evidence="3" id="KW-1185">Reference proteome</keyword>
<dbReference type="Gramene" id="TraesJAG4B03G02371170.1">
    <property type="protein sequence ID" value="TraesJAG4B03G02371170.1"/>
    <property type="gene ID" value="TraesJAG4B03G02371170"/>
</dbReference>
<name>A0A3B6IXQ3_WHEAT</name>
<dbReference type="RefSeq" id="XP_044371250.1">
    <property type="nucleotide sequence ID" value="XM_044515315.1"/>
</dbReference>
<dbReference type="Gramene" id="TraesNOR4B03G02390860.3">
    <property type="protein sequence ID" value="TraesNOR4B03G02390860.3"/>
    <property type="gene ID" value="TraesNOR4B03G02390860"/>
</dbReference>
<dbReference type="RefSeq" id="XP_044371248.1">
    <property type="nucleotide sequence ID" value="XM_044515313.1"/>
</dbReference>
<dbReference type="PaxDb" id="4565-Traes_4BL_E613734C0.12"/>
<dbReference type="RefSeq" id="XP_044371246.1">
    <property type="nucleotide sequence ID" value="XM_044515311.1"/>
</dbReference>
<dbReference type="Gramene" id="TraesROB_scaffold_003191_01G000500.1">
    <property type="protein sequence ID" value="TraesROB_scaffold_003191_01G000500.1"/>
    <property type="gene ID" value="TraesROB_scaffold_003191_01G000500"/>
</dbReference>
<dbReference type="Gramene" id="TraesJAG4B03G02371170.2">
    <property type="protein sequence ID" value="TraesJAG4B03G02371170.2"/>
    <property type="gene ID" value="TraesJAG4B03G02371170"/>
</dbReference>
<dbReference type="Gramene" id="TraesSYM4B03G02400300.1">
    <property type="protein sequence ID" value="TraesSYM4B03G02400300.1"/>
    <property type="gene ID" value="TraesSYM4B03G02400300"/>
</dbReference>
<dbReference type="Gramene" id="TraesLDM4B03G02374060.1">
    <property type="protein sequence ID" value="TraesLDM4B03G02374060.1"/>
    <property type="gene ID" value="TraesLDM4B03G02374060"/>
</dbReference>
<protein>
    <submittedName>
        <fullName evidence="2">Uncharacterized protein</fullName>
    </submittedName>
</protein>
<dbReference type="Gramene" id="TraesLAC4B03G02326390.1">
    <property type="protein sequence ID" value="TraesLAC4B03G02326390.1"/>
    <property type="gene ID" value="TraesLAC4B03G02326390"/>
</dbReference>
<evidence type="ECO:0000313" key="2">
    <source>
        <dbReference type="EnsemblPlants" id="TraesCS4B02G292400.1"/>
    </source>
</evidence>
<gene>
    <name evidence="2" type="primary">LOC123093360</name>
</gene>